<dbReference type="Proteomes" id="UP000070529">
    <property type="component" value="Unassembled WGS sequence"/>
</dbReference>
<dbReference type="AlphaFoldDB" id="A0A135I4T2"/>
<name>A0A135I4T2_9GAMM</name>
<proteinExistence type="predicted"/>
<evidence type="ECO:0000313" key="2">
    <source>
        <dbReference type="Proteomes" id="UP000070529"/>
    </source>
</evidence>
<dbReference type="STRING" id="294935.ATN88_22140"/>
<evidence type="ECO:0000313" key="1">
    <source>
        <dbReference type="EMBL" id="KXF80453.1"/>
    </source>
</evidence>
<keyword evidence="2" id="KW-1185">Reference proteome</keyword>
<organism evidence="1 2">
    <name type="scientific">Enterovibrio coralii</name>
    <dbReference type="NCBI Taxonomy" id="294935"/>
    <lineage>
        <taxon>Bacteria</taxon>
        <taxon>Pseudomonadati</taxon>
        <taxon>Pseudomonadota</taxon>
        <taxon>Gammaproteobacteria</taxon>
        <taxon>Vibrionales</taxon>
        <taxon>Vibrionaceae</taxon>
        <taxon>Enterovibrio</taxon>
    </lineage>
</organism>
<dbReference type="EMBL" id="LNTY01000051">
    <property type="protein sequence ID" value="KXF80453.1"/>
    <property type="molecule type" value="Genomic_DNA"/>
</dbReference>
<comment type="caution">
    <text evidence="1">The sequence shown here is derived from an EMBL/GenBank/DDBJ whole genome shotgun (WGS) entry which is preliminary data.</text>
</comment>
<reference evidence="1 2" key="1">
    <citation type="submission" date="2015-11" db="EMBL/GenBank/DDBJ databases">
        <title>Genomic Taxonomy of the Vibrionaceae.</title>
        <authorList>
            <person name="Gomez-Gil B."/>
            <person name="Enciso-Ibarra J."/>
        </authorList>
    </citation>
    <scope>NUCLEOTIDE SEQUENCE [LARGE SCALE GENOMIC DNA]</scope>
    <source>
        <strain evidence="1 2">CAIM 912</strain>
    </source>
</reference>
<accession>A0A135I4T2</accession>
<sequence length="129" mass="14315">MVLFTSSCASDNPSSVDMTGRSQIEDDEVLLVGKVSVVPVPATKTSQETDTLNLFSDERVLLWLSPFKRNVKSQPDDMLGLSAAWGKTFSYAIPKKNVALQKLERAKAVNDQPVYLPLLLPEAFKFLIR</sequence>
<protein>
    <submittedName>
        <fullName evidence="1">Uncharacterized protein</fullName>
    </submittedName>
</protein>
<gene>
    <name evidence="1" type="ORF">ATN88_22140</name>
</gene>